<accession>A0A8R1IK23</accession>
<evidence type="ECO:0000313" key="2">
    <source>
        <dbReference type="Proteomes" id="UP000005237"/>
    </source>
</evidence>
<dbReference type="EnsemblMetazoa" id="CJA36282.1">
    <property type="protein sequence ID" value="CJA36282.1"/>
    <property type="gene ID" value="WBGene00212129"/>
</dbReference>
<proteinExistence type="predicted"/>
<sequence>MDVAHSLAEHVVLDTLLVVPPDFRALPREPVDGQLLSLHRRLIVRYVAENALQRTMYLNNSEKVLW</sequence>
<name>A0A8R1IK23_CAEJA</name>
<protein>
    <submittedName>
        <fullName evidence="1">Uncharacterized protein</fullName>
    </submittedName>
</protein>
<evidence type="ECO:0000313" key="1">
    <source>
        <dbReference type="EnsemblMetazoa" id="CJA36282.1"/>
    </source>
</evidence>
<dbReference type="AlphaFoldDB" id="A0A8R1IK23"/>
<reference evidence="2" key="1">
    <citation type="submission" date="2010-08" db="EMBL/GenBank/DDBJ databases">
        <authorList>
            <consortium name="Caenorhabditis japonica Sequencing Consortium"/>
            <person name="Wilson R.K."/>
        </authorList>
    </citation>
    <scope>NUCLEOTIDE SEQUENCE [LARGE SCALE GENOMIC DNA]</scope>
    <source>
        <strain evidence="2">DF5081</strain>
    </source>
</reference>
<organism evidence="1 2">
    <name type="scientific">Caenorhabditis japonica</name>
    <dbReference type="NCBI Taxonomy" id="281687"/>
    <lineage>
        <taxon>Eukaryota</taxon>
        <taxon>Metazoa</taxon>
        <taxon>Ecdysozoa</taxon>
        <taxon>Nematoda</taxon>
        <taxon>Chromadorea</taxon>
        <taxon>Rhabditida</taxon>
        <taxon>Rhabditina</taxon>
        <taxon>Rhabditomorpha</taxon>
        <taxon>Rhabditoidea</taxon>
        <taxon>Rhabditidae</taxon>
        <taxon>Peloderinae</taxon>
        <taxon>Caenorhabditis</taxon>
    </lineage>
</organism>
<reference evidence="1" key="2">
    <citation type="submission" date="2022-06" db="UniProtKB">
        <authorList>
            <consortium name="EnsemblMetazoa"/>
        </authorList>
    </citation>
    <scope>IDENTIFICATION</scope>
    <source>
        <strain evidence="1">DF5081</strain>
    </source>
</reference>
<keyword evidence="2" id="KW-1185">Reference proteome</keyword>
<dbReference type="Proteomes" id="UP000005237">
    <property type="component" value="Unassembled WGS sequence"/>
</dbReference>